<gene>
    <name evidence="1" type="ORF">J2Z53_000803</name>
</gene>
<accession>A0ABS4EYZ7</accession>
<dbReference type="EMBL" id="JAGGJZ010000002">
    <property type="protein sequence ID" value="MBP1889222.1"/>
    <property type="molecule type" value="Genomic_DNA"/>
</dbReference>
<organism evidence="1 2">
    <name type="scientific">Clostridium moniliforme</name>
    <dbReference type="NCBI Taxonomy" id="39489"/>
    <lineage>
        <taxon>Bacteria</taxon>
        <taxon>Bacillati</taxon>
        <taxon>Bacillota</taxon>
        <taxon>Clostridia</taxon>
        <taxon>Eubacteriales</taxon>
        <taxon>Clostridiaceae</taxon>
        <taxon>Clostridium</taxon>
    </lineage>
</organism>
<evidence type="ECO:0000313" key="2">
    <source>
        <dbReference type="Proteomes" id="UP000783390"/>
    </source>
</evidence>
<name>A0ABS4EYZ7_9CLOT</name>
<evidence type="ECO:0000313" key="1">
    <source>
        <dbReference type="EMBL" id="MBP1889222.1"/>
    </source>
</evidence>
<reference evidence="1 2" key="1">
    <citation type="submission" date="2021-03" db="EMBL/GenBank/DDBJ databases">
        <title>Genomic Encyclopedia of Type Strains, Phase IV (KMG-IV): sequencing the most valuable type-strain genomes for metagenomic binning, comparative biology and taxonomic classification.</title>
        <authorList>
            <person name="Goeker M."/>
        </authorList>
    </citation>
    <scope>NUCLEOTIDE SEQUENCE [LARGE SCALE GENOMIC DNA]</scope>
    <source>
        <strain evidence="1 2">DSM 3984</strain>
    </source>
</reference>
<dbReference type="Proteomes" id="UP000783390">
    <property type="component" value="Unassembled WGS sequence"/>
</dbReference>
<comment type="caution">
    <text evidence="1">The sequence shown here is derived from an EMBL/GenBank/DDBJ whole genome shotgun (WGS) entry which is preliminary data.</text>
</comment>
<sequence length="172" mass="19733">MKKFDINELLKKIIMIDNNINDSDKESLIKQISYREVTSLQGLKIIEGILNYGIILSEEEIKKLPNVDCKKLNTALYLILKYYMRLDNETLTTALDSLLSINIDLISGGFYEKDAMAPISALLDILEDYATGSNPVDIEEYDISDNEISLYEVKVDYGNKEKIRDFERTLFS</sequence>
<proteinExistence type="predicted"/>
<keyword evidence="2" id="KW-1185">Reference proteome</keyword>
<protein>
    <submittedName>
        <fullName evidence="1">Uncharacterized protein</fullName>
    </submittedName>
</protein>
<dbReference type="RefSeq" id="WP_209795940.1">
    <property type="nucleotide sequence ID" value="NZ_JAGGJZ010000002.1"/>
</dbReference>